<evidence type="ECO:0008006" key="2">
    <source>
        <dbReference type="Google" id="ProtNLM"/>
    </source>
</evidence>
<protein>
    <recommendedName>
        <fullName evidence="2">Cell wall-active antibiotics response LiaF-like C-terminal domain-containing protein</fullName>
    </recommendedName>
</protein>
<reference evidence="1" key="1">
    <citation type="submission" date="2020-02" db="EMBL/GenBank/DDBJ databases">
        <authorList>
            <person name="Meier V. D."/>
        </authorList>
    </citation>
    <scope>NUCLEOTIDE SEQUENCE</scope>
    <source>
        <strain evidence="1">AVDCRST_MAG57</strain>
    </source>
</reference>
<dbReference type="AlphaFoldDB" id="A0A6J4HSZ8"/>
<sequence length="158" mass="17101">MRTSRRTLSSVLRSLRPWVVGWFAFQAVVALTGSLTAWRKNEGDESSSSIRRVVTHNGLELHPRNPALSRLRVDLALAGGEIDLTGLPRPTGGIDLTARVLMGGMAVRVPSDWRVWWQFRGVGGMGGDGAVERTRDEHAADLRIHAVVLLGGIGVEAG</sequence>
<evidence type="ECO:0000313" key="1">
    <source>
        <dbReference type="EMBL" id="CAA9232543.1"/>
    </source>
</evidence>
<dbReference type="EMBL" id="CADCTI010000100">
    <property type="protein sequence ID" value="CAA9232543.1"/>
    <property type="molecule type" value="Genomic_DNA"/>
</dbReference>
<name>A0A6J4HSZ8_9ACTN</name>
<accession>A0A6J4HSZ8</accession>
<gene>
    <name evidence="1" type="ORF">AVDCRST_MAG57-1895</name>
</gene>
<organism evidence="1">
    <name type="scientific">uncultured Blastococcus sp</name>
    <dbReference type="NCBI Taxonomy" id="217144"/>
    <lineage>
        <taxon>Bacteria</taxon>
        <taxon>Bacillati</taxon>
        <taxon>Actinomycetota</taxon>
        <taxon>Actinomycetes</taxon>
        <taxon>Geodermatophilales</taxon>
        <taxon>Geodermatophilaceae</taxon>
        <taxon>Blastococcus</taxon>
        <taxon>environmental samples</taxon>
    </lineage>
</organism>
<proteinExistence type="predicted"/>